<feature type="compositionally biased region" description="Basic and acidic residues" evidence="2">
    <location>
        <begin position="23"/>
        <end position="40"/>
    </location>
</feature>
<sequence>MEMKDTLSSCSNSEEQEMQQIQDKAKESRMTTEEKVDTSKVFDASLVNTESSGTESKEQDTNSRSRNDAHADDADIRLIYDEEPTAEVQTTTEINVFATGQQHKKAKVKHDIDVNETINIKLEHKVAKLLKENETWNRHHKELSDSIKTMRVKTIEYTTSLIANNDDIKAQLQEKGFAIAALKNKLRKLTGNSVNTKFAKSSILGKLILQPHTNQSVVRKPIVFKSERPRLSKPSKMEMKDTLSSCSNLEEQEMQQIQDKAKESRMKAVGHNQKSRIQTADQGMMHMLMMQISDSYMMKSQRLREAKVKHDIDVNETINIKLEHKVAKLLKENETWKRHHKELSDSIKTMRAKTIEYTTSLIANNDDFKAQLQEKRFAIAALKNKLRKLTGNSVNTKFAKSSILGKPILQPHTNQSVVRKPIVFKSERPRLSKPRFASQVDVNKDLSKPVTTHYLQKEREVSSIKPQHVIASRNFRYSSKNMLRFSLKNMVHNHYLEEAKNKTQDEGRKSKPSMMLSTRSQSTTNGSKLKPMINNQKSWNWLATKSSCVMTKTVPIAKQSKNSRNFSDSNILFAQHIRNVSLMEIMIIV</sequence>
<feature type="compositionally biased region" description="Polar residues" evidence="2">
    <location>
        <begin position="1"/>
        <end position="22"/>
    </location>
</feature>
<organism evidence="3">
    <name type="scientific">Tanacetum cinerariifolium</name>
    <name type="common">Dalmatian daisy</name>
    <name type="synonym">Chrysanthemum cinerariifolium</name>
    <dbReference type="NCBI Taxonomy" id="118510"/>
    <lineage>
        <taxon>Eukaryota</taxon>
        <taxon>Viridiplantae</taxon>
        <taxon>Streptophyta</taxon>
        <taxon>Embryophyta</taxon>
        <taxon>Tracheophyta</taxon>
        <taxon>Spermatophyta</taxon>
        <taxon>Magnoliopsida</taxon>
        <taxon>eudicotyledons</taxon>
        <taxon>Gunneridae</taxon>
        <taxon>Pentapetalae</taxon>
        <taxon>asterids</taxon>
        <taxon>campanulids</taxon>
        <taxon>Asterales</taxon>
        <taxon>Asteraceae</taxon>
        <taxon>Asteroideae</taxon>
        <taxon>Anthemideae</taxon>
        <taxon>Anthemidinae</taxon>
        <taxon>Tanacetum</taxon>
    </lineage>
</organism>
<proteinExistence type="predicted"/>
<feature type="region of interest" description="Disordered" evidence="2">
    <location>
        <begin position="500"/>
        <end position="530"/>
    </location>
</feature>
<evidence type="ECO:0000256" key="1">
    <source>
        <dbReference type="SAM" id="Coils"/>
    </source>
</evidence>
<keyword evidence="1" id="KW-0175">Coiled coil</keyword>
<gene>
    <name evidence="3" type="ORF">Tci_025027</name>
</gene>
<dbReference type="EMBL" id="BKCJ010003111">
    <property type="protein sequence ID" value="GEU53049.1"/>
    <property type="molecule type" value="Genomic_DNA"/>
</dbReference>
<feature type="coiled-coil region" evidence="1">
    <location>
        <begin position="365"/>
        <end position="392"/>
    </location>
</feature>
<feature type="compositionally biased region" description="Polar residues" evidence="2">
    <location>
        <begin position="515"/>
        <end position="530"/>
    </location>
</feature>
<reference evidence="3" key="1">
    <citation type="journal article" date="2019" name="Sci. Rep.">
        <title>Draft genome of Tanacetum cinerariifolium, the natural source of mosquito coil.</title>
        <authorList>
            <person name="Yamashiro T."/>
            <person name="Shiraishi A."/>
            <person name="Satake H."/>
            <person name="Nakayama K."/>
        </authorList>
    </citation>
    <scope>NUCLEOTIDE SEQUENCE</scope>
</reference>
<name>A0A6L2KVP6_TANCI</name>
<evidence type="ECO:0000256" key="2">
    <source>
        <dbReference type="SAM" id="MobiDB-lite"/>
    </source>
</evidence>
<feature type="compositionally biased region" description="Basic and acidic residues" evidence="2">
    <location>
        <begin position="55"/>
        <end position="75"/>
    </location>
</feature>
<accession>A0A6L2KVP6</accession>
<dbReference type="AlphaFoldDB" id="A0A6L2KVP6"/>
<feature type="compositionally biased region" description="Basic and acidic residues" evidence="2">
    <location>
        <begin position="500"/>
        <end position="509"/>
    </location>
</feature>
<evidence type="ECO:0000313" key="3">
    <source>
        <dbReference type="EMBL" id="GEU53049.1"/>
    </source>
</evidence>
<comment type="caution">
    <text evidence="3">The sequence shown here is derived from an EMBL/GenBank/DDBJ whole genome shotgun (WGS) entry which is preliminary data.</text>
</comment>
<feature type="region of interest" description="Disordered" evidence="2">
    <location>
        <begin position="1"/>
        <end position="75"/>
    </location>
</feature>
<protein>
    <submittedName>
        <fullName evidence="3">Uncharacterized protein</fullName>
    </submittedName>
</protein>